<dbReference type="NCBIfam" id="TIGR01007">
    <property type="entry name" value="eps_fam"/>
    <property type="match status" value="1"/>
</dbReference>
<dbReference type="Gene3D" id="3.40.50.300">
    <property type="entry name" value="P-loop containing nucleotide triphosphate hydrolases"/>
    <property type="match status" value="1"/>
</dbReference>
<evidence type="ECO:0000313" key="4">
    <source>
        <dbReference type="EMBL" id="MBD2604538.1"/>
    </source>
</evidence>
<dbReference type="RefSeq" id="WP_029636186.1">
    <property type="nucleotide sequence ID" value="NZ_JACJTA010000012.1"/>
</dbReference>
<evidence type="ECO:0000256" key="3">
    <source>
        <dbReference type="SAM" id="MobiDB-lite"/>
    </source>
</evidence>
<dbReference type="PANTHER" id="PTHR32309:SF13">
    <property type="entry name" value="FERRIC ENTEROBACTIN TRANSPORT PROTEIN FEPE"/>
    <property type="match status" value="1"/>
</dbReference>
<keyword evidence="5" id="KW-1185">Reference proteome</keyword>
<evidence type="ECO:0000313" key="5">
    <source>
        <dbReference type="Proteomes" id="UP000660380"/>
    </source>
</evidence>
<dbReference type="Proteomes" id="UP000660380">
    <property type="component" value="Unassembled WGS sequence"/>
</dbReference>
<accession>A0ABR8GMZ3</accession>
<feature type="region of interest" description="Disordered" evidence="3">
    <location>
        <begin position="708"/>
        <end position="733"/>
    </location>
</feature>
<dbReference type="PANTHER" id="PTHR32309">
    <property type="entry name" value="TYROSINE-PROTEIN KINASE"/>
    <property type="match status" value="1"/>
</dbReference>
<evidence type="ECO:0000256" key="1">
    <source>
        <dbReference type="ARBA" id="ARBA00022741"/>
    </source>
</evidence>
<proteinExistence type="predicted"/>
<keyword evidence="2" id="KW-0067">ATP-binding</keyword>
<dbReference type="InterPro" id="IPR033756">
    <property type="entry name" value="YlxH/NBP35"/>
</dbReference>
<organism evidence="4 5">
    <name type="scientific">Scytonema hofmannii FACHB-248</name>
    <dbReference type="NCBI Taxonomy" id="1842502"/>
    <lineage>
        <taxon>Bacteria</taxon>
        <taxon>Bacillati</taxon>
        <taxon>Cyanobacteriota</taxon>
        <taxon>Cyanophyceae</taxon>
        <taxon>Nostocales</taxon>
        <taxon>Scytonemataceae</taxon>
        <taxon>Scytonema</taxon>
    </lineage>
</organism>
<gene>
    <name evidence="4" type="ORF">H6G81_08335</name>
</gene>
<feature type="compositionally biased region" description="Polar residues" evidence="3">
    <location>
        <begin position="722"/>
        <end position="733"/>
    </location>
</feature>
<protein>
    <submittedName>
        <fullName evidence="4">Polysaccharide biosynthesis tyrosine autokinase</fullName>
        <ecNumber evidence="4">2.7.10.2</ecNumber>
    </submittedName>
</protein>
<dbReference type="Pfam" id="PF10609">
    <property type="entry name" value="ParA"/>
    <property type="match status" value="1"/>
</dbReference>
<reference evidence="4 5" key="1">
    <citation type="journal article" date="2020" name="ISME J.">
        <title>Comparative genomics reveals insights into cyanobacterial evolution and habitat adaptation.</title>
        <authorList>
            <person name="Chen M.Y."/>
            <person name="Teng W.K."/>
            <person name="Zhao L."/>
            <person name="Hu C.X."/>
            <person name="Zhou Y.K."/>
            <person name="Han B.P."/>
            <person name="Song L.R."/>
            <person name="Shu W.S."/>
        </authorList>
    </citation>
    <scope>NUCLEOTIDE SEQUENCE [LARGE SCALE GENOMIC DNA]</scope>
    <source>
        <strain evidence="4 5">FACHB-248</strain>
    </source>
</reference>
<evidence type="ECO:0000256" key="2">
    <source>
        <dbReference type="ARBA" id="ARBA00022840"/>
    </source>
</evidence>
<comment type="caution">
    <text evidence="4">The sequence shown here is derived from an EMBL/GenBank/DDBJ whole genome shotgun (WGS) entry which is preliminary data.</text>
</comment>
<dbReference type="GO" id="GO:0004715">
    <property type="term" value="F:non-membrane spanning protein tyrosine kinase activity"/>
    <property type="evidence" value="ECO:0007669"/>
    <property type="project" value="UniProtKB-EC"/>
</dbReference>
<dbReference type="EMBL" id="JACJTA010000012">
    <property type="protein sequence ID" value="MBD2604538.1"/>
    <property type="molecule type" value="Genomic_DNA"/>
</dbReference>
<name>A0ABR8GMZ3_9CYAN</name>
<dbReference type="InterPro" id="IPR005702">
    <property type="entry name" value="Wzc-like_C"/>
</dbReference>
<dbReference type="CDD" id="cd05387">
    <property type="entry name" value="BY-kinase"/>
    <property type="match status" value="1"/>
</dbReference>
<dbReference type="InterPro" id="IPR050445">
    <property type="entry name" value="Bact_polysacc_biosynth/exp"/>
</dbReference>
<dbReference type="EC" id="2.7.10.2" evidence="4"/>
<sequence>MLKSEKYPHPLSQANTAQLNDVEEGGLNLGQVGSALRRRIFLIVGLTGIVATAAVLKAEQDPPVYQGEFEILTKPLTGESKALADVPQTLGSQLNIAGANAETTKTTIAVLKSRKVLDPIVEELQPKYPKLTYEVLAENLTIQPEQESILQVQYLDADQKEVIEVSQALAKTFLQYSLAERQAEVAQAIKFVKQEKQPIERRVISWQNELGNLRLENNLIDPTQKATEVSTHITTLTQQQLENRVQLAQMVAKYQDLQTELAQQPGERAGNLVLSENPRYQKILDQIQEVDVEIKKQSAKFTDFNPTIGTLQDRKNNLLPLLSAEEVRVQKDFQSRIQELQARDRALGVKINNLNNYVKKLAIITRNYDNIQRELQVATQGLTQFTTKEQALQLDKAQKQQPWQLLDPKLTKVTEPDAVSDSAKKNLALGGMLGLLLGVGAALVVDKLSNIFYTSKELKEATRLPLLGVVPLRKELGLTTKENASKGVQPVSSISFFEVFRSLYTNILLLGSDTPIRSLVISSAGQGDGKSTVAIQLAQAAAAMGQRVLLVDANLRCPTLHNRVGLMNIQGLTDVISQDLEWSNVIERSHDEENLFVMSAGPIPPDSVRLLASGKMQDLMDDLQASFDLVIYDTPPVLGFADAYLLAANTNGMVLVAGLGKLKRTVLQQALEEIQVSGTAILGLIANKSKDSTPSSYSHYQQYYRQSMSAERVGDDTDEDTANSASMTNIKRR</sequence>
<dbReference type="SUPFAM" id="SSF52540">
    <property type="entry name" value="P-loop containing nucleoside triphosphate hydrolases"/>
    <property type="match status" value="1"/>
</dbReference>
<dbReference type="InterPro" id="IPR027417">
    <property type="entry name" value="P-loop_NTPase"/>
</dbReference>
<keyword evidence="1" id="KW-0547">Nucleotide-binding</keyword>
<keyword evidence="4" id="KW-0808">Transferase</keyword>